<protein>
    <submittedName>
        <fullName evidence="1">DUF1501 domain-containing protein</fullName>
    </submittedName>
</protein>
<reference evidence="1 2" key="1">
    <citation type="submission" date="2018-02" db="EMBL/GenBank/DDBJ databases">
        <title>Comparative genomes isolates from brazilian mangrove.</title>
        <authorList>
            <person name="Araujo J.E."/>
            <person name="Taketani R.G."/>
            <person name="Silva M.C.P."/>
            <person name="Loureco M.V."/>
            <person name="Andreote F.D."/>
        </authorList>
    </citation>
    <scope>NUCLEOTIDE SEQUENCE [LARGE SCALE GENOMIC DNA]</scope>
    <source>
        <strain evidence="1 2">NAP PRIS-MGV</strain>
    </source>
</reference>
<sequence length="438" mass="48853">MIRPFWNLTTRGGHVSQRRGFLKQLVTASAAGAIGLSWRDMMIARAAELRKTGKAMILLWMDGGPSQFETFNPKIGSQYQGPAKAIPTSLPGVHIAEHLPETAKMMHKIALIRSMKSTERDHFRAIKLVRSGYPINPSIQYPTWGSVVARDRFDPTYDLPAFVRIGKPRITTRDINSGVLGPRFESFKIERAGALPEDVLTTVSEDRLKRRLNLAARLDAQFAASGGNERVHEKQAIYEQTQRFVLSPKLEAFRLDNEPEKLRDAYGRNDFGQGCLLARRLVETGVSFVEVFSTGNVSDQGWDTHKHGWNENPQLAGDIDQGYATLLRDLDQRGMLEDTLVVWMGEFGRTPKFKPDGGREHYSDGWITCLSGGGVKMGQVIGATDKEGVSVSDRPVGVQDLFVTFCQILGMNPHDEYVTDQDQPLALVKGGELIHELF</sequence>
<dbReference type="OrthoDB" id="127333at2"/>
<dbReference type="Pfam" id="PF07394">
    <property type="entry name" value="DUF1501"/>
    <property type="match status" value="1"/>
</dbReference>
<evidence type="ECO:0000313" key="2">
    <source>
        <dbReference type="Proteomes" id="UP000239388"/>
    </source>
</evidence>
<proteinExistence type="predicted"/>
<dbReference type="PANTHER" id="PTHR43737:SF1">
    <property type="entry name" value="DUF1501 DOMAIN-CONTAINING PROTEIN"/>
    <property type="match status" value="1"/>
</dbReference>
<dbReference type="InterPro" id="IPR017850">
    <property type="entry name" value="Alkaline_phosphatase_core_sf"/>
</dbReference>
<accession>A0A2S8FHD7</accession>
<gene>
    <name evidence="1" type="ORF">C5Y98_19405</name>
</gene>
<dbReference type="SUPFAM" id="SSF53649">
    <property type="entry name" value="Alkaline phosphatase-like"/>
    <property type="match status" value="1"/>
</dbReference>
<dbReference type="InterPro" id="IPR006311">
    <property type="entry name" value="TAT_signal"/>
</dbReference>
<evidence type="ECO:0000313" key="1">
    <source>
        <dbReference type="EMBL" id="PQO31585.1"/>
    </source>
</evidence>
<dbReference type="PANTHER" id="PTHR43737">
    <property type="entry name" value="BLL7424 PROTEIN"/>
    <property type="match status" value="1"/>
</dbReference>
<organism evidence="1 2">
    <name type="scientific">Blastopirellula marina</name>
    <dbReference type="NCBI Taxonomy" id="124"/>
    <lineage>
        <taxon>Bacteria</taxon>
        <taxon>Pseudomonadati</taxon>
        <taxon>Planctomycetota</taxon>
        <taxon>Planctomycetia</taxon>
        <taxon>Pirellulales</taxon>
        <taxon>Pirellulaceae</taxon>
        <taxon>Blastopirellula</taxon>
    </lineage>
</organism>
<name>A0A2S8FHD7_9BACT</name>
<comment type="caution">
    <text evidence="1">The sequence shown here is derived from an EMBL/GenBank/DDBJ whole genome shotgun (WGS) entry which is preliminary data.</text>
</comment>
<dbReference type="RefSeq" id="WP_105356638.1">
    <property type="nucleotide sequence ID" value="NZ_PUIB01000019.1"/>
</dbReference>
<dbReference type="Gene3D" id="3.40.720.10">
    <property type="entry name" value="Alkaline Phosphatase, subunit A"/>
    <property type="match status" value="1"/>
</dbReference>
<dbReference type="InterPro" id="IPR010869">
    <property type="entry name" value="DUF1501"/>
</dbReference>
<dbReference type="Proteomes" id="UP000239388">
    <property type="component" value="Unassembled WGS sequence"/>
</dbReference>
<dbReference type="PROSITE" id="PS51318">
    <property type="entry name" value="TAT"/>
    <property type="match status" value="1"/>
</dbReference>
<dbReference type="AlphaFoldDB" id="A0A2S8FHD7"/>
<dbReference type="EMBL" id="PUIB01000019">
    <property type="protein sequence ID" value="PQO31585.1"/>
    <property type="molecule type" value="Genomic_DNA"/>
</dbReference>